<dbReference type="Gene3D" id="3.40.50.2000">
    <property type="entry name" value="Glycogen Phosphorylase B"/>
    <property type="match status" value="2"/>
</dbReference>
<dbReference type="Proteomes" id="UP000190367">
    <property type="component" value="Unassembled WGS sequence"/>
</dbReference>
<keyword evidence="2" id="KW-0808">Transferase</keyword>
<protein>
    <submittedName>
        <fullName evidence="2">Glycosyltransferase involved in cell wall bisynthesis</fullName>
    </submittedName>
</protein>
<dbReference type="PANTHER" id="PTHR45947">
    <property type="entry name" value="SULFOQUINOVOSYL TRANSFERASE SQD2"/>
    <property type="match status" value="1"/>
</dbReference>
<organism evidence="2 3">
    <name type="scientific">Chitinophaga eiseniae</name>
    <dbReference type="NCBI Taxonomy" id="634771"/>
    <lineage>
        <taxon>Bacteria</taxon>
        <taxon>Pseudomonadati</taxon>
        <taxon>Bacteroidota</taxon>
        <taxon>Chitinophagia</taxon>
        <taxon>Chitinophagales</taxon>
        <taxon>Chitinophagaceae</taxon>
        <taxon>Chitinophaga</taxon>
    </lineage>
</organism>
<dbReference type="STRING" id="634771.SAMN04488128_1011688"/>
<dbReference type="OrthoDB" id="9790710at2"/>
<dbReference type="AlphaFoldDB" id="A0A1T4NPK0"/>
<dbReference type="PANTHER" id="PTHR45947:SF3">
    <property type="entry name" value="SULFOQUINOVOSYL TRANSFERASE SQD2"/>
    <property type="match status" value="1"/>
</dbReference>
<dbReference type="SUPFAM" id="SSF53756">
    <property type="entry name" value="UDP-Glycosyltransferase/glycogen phosphorylase"/>
    <property type="match status" value="1"/>
</dbReference>
<feature type="domain" description="Glycosyl transferase family 1" evidence="1">
    <location>
        <begin position="200"/>
        <end position="364"/>
    </location>
</feature>
<accession>A0A1T4NPK0</accession>
<proteinExistence type="predicted"/>
<dbReference type="Pfam" id="PF00534">
    <property type="entry name" value="Glycos_transf_1"/>
    <property type="match status" value="1"/>
</dbReference>
<reference evidence="3" key="1">
    <citation type="submission" date="2017-02" db="EMBL/GenBank/DDBJ databases">
        <authorList>
            <person name="Varghese N."/>
            <person name="Submissions S."/>
        </authorList>
    </citation>
    <scope>NUCLEOTIDE SEQUENCE [LARGE SCALE GENOMIC DNA]</scope>
    <source>
        <strain evidence="3">DSM 22224</strain>
    </source>
</reference>
<dbReference type="InterPro" id="IPR001296">
    <property type="entry name" value="Glyco_trans_1"/>
</dbReference>
<evidence type="ECO:0000259" key="1">
    <source>
        <dbReference type="Pfam" id="PF00534"/>
    </source>
</evidence>
<dbReference type="InterPro" id="IPR050194">
    <property type="entry name" value="Glycosyltransferase_grp1"/>
</dbReference>
<name>A0A1T4NPK0_9BACT</name>
<dbReference type="CDD" id="cd03801">
    <property type="entry name" value="GT4_PimA-like"/>
    <property type="match status" value="1"/>
</dbReference>
<dbReference type="EMBL" id="FUWZ01000001">
    <property type="protein sequence ID" value="SJZ81153.1"/>
    <property type="molecule type" value="Genomic_DNA"/>
</dbReference>
<gene>
    <name evidence="2" type="ORF">SAMN04488128_1011688</name>
</gene>
<keyword evidence="3" id="KW-1185">Reference proteome</keyword>
<dbReference type="RefSeq" id="WP_078668273.1">
    <property type="nucleotide sequence ID" value="NZ_FUWZ01000001.1"/>
</dbReference>
<dbReference type="GO" id="GO:0016757">
    <property type="term" value="F:glycosyltransferase activity"/>
    <property type="evidence" value="ECO:0007669"/>
    <property type="project" value="InterPro"/>
</dbReference>
<evidence type="ECO:0000313" key="3">
    <source>
        <dbReference type="Proteomes" id="UP000190367"/>
    </source>
</evidence>
<sequence length="382" mass="43878">MAKLLVHAWVVHREGGKYYLPYTHWVYLKEIVKYYEEVCLMSPVQQHTDKSPKSLMDIGCFDNVKVYALPYSPNYVRAVPHFPAYLKAYRKLKHYDEVYARYPVPFGWLGKFFFKGKKRIVHFVGDPVDAARTNPNFSRLKKFTMITLFMPEHSAYMWACKGASVFTNGHHLRDKLTGWGIQAKAVISSTLNDADFYPKEINGISEEGPKLLYVGYLRKAKGVETVIRSFQIVQRKYPGSRLTVVGSGEFERELKDLAAVLHLDGHIHFAGHVDNREELNNYLRSHDIFCFASLSEGSPRVILEAMANSLTVVSTPVGSLPNVFEDKQDILFADFNDHEAFYHRVDTLVKDNTLRRQLSDNAYRKVRGFTIEGFIKSIFNEG</sequence>
<evidence type="ECO:0000313" key="2">
    <source>
        <dbReference type="EMBL" id="SJZ81153.1"/>
    </source>
</evidence>